<dbReference type="GO" id="GO:0006260">
    <property type="term" value="P:DNA replication"/>
    <property type="evidence" value="ECO:0007669"/>
    <property type="project" value="InterPro"/>
</dbReference>
<dbReference type="InterPro" id="IPR007459">
    <property type="entry name" value="DNA_pol3_chi"/>
</dbReference>
<proteinExistence type="predicted"/>
<reference evidence="1 2" key="1">
    <citation type="journal article" date="2014" name="Int. J. Syst. Evol. Microbiol.">
        <title>Sneathiella chungangensis sp. nov., isolated from a marine sand, and emended description of the genus Sneathiella.</title>
        <authorList>
            <person name="Siamphan C."/>
            <person name="Kim H."/>
            <person name="Lee J.S."/>
            <person name="Kim W."/>
        </authorList>
    </citation>
    <scope>NUCLEOTIDE SEQUENCE [LARGE SCALE GENOMIC DNA]</scope>
    <source>
        <strain evidence="1 2">KCTC 32476</strain>
    </source>
</reference>
<dbReference type="Pfam" id="PF04364">
    <property type="entry name" value="DNA_pol3_chi"/>
    <property type="match status" value="1"/>
</dbReference>
<dbReference type="AlphaFoldDB" id="A0A845MAQ1"/>
<evidence type="ECO:0008006" key="3">
    <source>
        <dbReference type="Google" id="ProtNLM"/>
    </source>
</evidence>
<organism evidence="1 2">
    <name type="scientific">Sneathiella chungangensis</name>
    <dbReference type="NCBI Taxonomy" id="1418234"/>
    <lineage>
        <taxon>Bacteria</taxon>
        <taxon>Pseudomonadati</taxon>
        <taxon>Pseudomonadota</taxon>
        <taxon>Alphaproteobacteria</taxon>
        <taxon>Sneathiellales</taxon>
        <taxon>Sneathiellaceae</taxon>
        <taxon>Sneathiella</taxon>
    </lineage>
</organism>
<name>A0A845MAQ1_9PROT</name>
<accession>A0A845MAQ1</accession>
<protein>
    <recommendedName>
        <fullName evidence="3">DNA polymerase III subunit chi</fullName>
    </recommendedName>
</protein>
<evidence type="ECO:0000313" key="2">
    <source>
        <dbReference type="Proteomes" id="UP000445696"/>
    </source>
</evidence>
<dbReference type="EMBL" id="WTVA01000001">
    <property type="protein sequence ID" value="MZR21393.1"/>
    <property type="molecule type" value="Genomic_DNA"/>
</dbReference>
<keyword evidence="2" id="KW-1185">Reference proteome</keyword>
<gene>
    <name evidence="1" type="ORF">GQF03_03525</name>
</gene>
<dbReference type="RefSeq" id="WP_161338101.1">
    <property type="nucleotide sequence ID" value="NZ_JBHSDG010000002.1"/>
</dbReference>
<dbReference type="OrthoDB" id="9795973at2"/>
<dbReference type="GO" id="GO:0003677">
    <property type="term" value="F:DNA binding"/>
    <property type="evidence" value="ECO:0007669"/>
    <property type="project" value="InterPro"/>
</dbReference>
<dbReference type="Gene3D" id="3.40.50.10110">
    <property type="entry name" value="DNA polymerase III subunit chi"/>
    <property type="match status" value="1"/>
</dbReference>
<evidence type="ECO:0000313" key="1">
    <source>
        <dbReference type="EMBL" id="MZR21393.1"/>
    </source>
</evidence>
<dbReference type="Proteomes" id="UP000445696">
    <property type="component" value="Unassembled WGS sequence"/>
</dbReference>
<sequence>MVGSIFALRPSDSFLPHALAGEGVDPAAQPVLLTRETEGNANGAAVLVLIEDAPAADLAAFDRCLYLFDGEDEASLTAARARWRELKDSDIPVSYYQQTEAGWKKMA</sequence>
<dbReference type="InterPro" id="IPR036768">
    <property type="entry name" value="PolIII_chi_sf"/>
</dbReference>
<dbReference type="GO" id="GO:0003887">
    <property type="term" value="F:DNA-directed DNA polymerase activity"/>
    <property type="evidence" value="ECO:0007669"/>
    <property type="project" value="InterPro"/>
</dbReference>
<dbReference type="SUPFAM" id="SSF102400">
    <property type="entry name" value="DNA polymerase III chi subunit"/>
    <property type="match status" value="1"/>
</dbReference>
<comment type="caution">
    <text evidence="1">The sequence shown here is derived from an EMBL/GenBank/DDBJ whole genome shotgun (WGS) entry which is preliminary data.</text>
</comment>